<evidence type="ECO:0000313" key="2">
    <source>
        <dbReference type="EMBL" id="XCN74377.1"/>
    </source>
</evidence>
<reference evidence="2" key="1">
    <citation type="journal article" date="2024" name="Syst. Appl. Microbiol.">
        <title>First single-strain enrichments of Electrothrix cable bacteria, description of E. aestuarii sp. nov. and E. rattekaaiensis sp. nov., and proposal of a cable bacteria taxonomy following the rules of the SeqCode.</title>
        <authorList>
            <person name="Plum-Jensen L.E."/>
            <person name="Schramm A."/>
            <person name="Marshall I.P.G."/>
        </authorList>
    </citation>
    <scope>NUCLEOTIDE SEQUENCE</scope>
    <source>
        <strain evidence="2">Rat1</strain>
    </source>
</reference>
<reference evidence="2" key="2">
    <citation type="submission" date="2024-06" db="EMBL/GenBank/DDBJ databases">
        <authorList>
            <person name="Plum-Jensen L.E."/>
            <person name="Schramm A."/>
            <person name="Marshall I.P.G."/>
        </authorList>
    </citation>
    <scope>NUCLEOTIDE SEQUENCE</scope>
    <source>
        <strain evidence="2">Rat1</strain>
    </source>
</reference>
<dbReference type="InterPro" id="IPR018739">
    <property type="entry name" value="DUF2281"/>
</dbReference>
<dbReference type="EMBL" id="CP159373">
    <property type="protein sequence ID" value="XCN74377.1"/>
    <property type="molecule type" value="Genomic_DNA"/>
</dbReference>
<dbReference type="AlphaFoldDB" id="A0AAU8LYT1"/>
<gene>
    <name evidence="2" type="ORF">Q3M24_06435</name>
</gene>
<feature type="domain" description="DUF2281" evidence="1">
    <location>
        <begin position="41"/>
        <end position="73"/>
    </location>
</feature>
<dbReference type="Pfam" id="PF10047">
    <property type="entry name" value="DUF2281"/>
    <property type="match status" value="1"/>
</dbReference>
<accession>A0AAU8LYT1</accession>
<name>A0AAU8LYT1_9BACT</name>
<sequence length="84" mass="9458">MNIDIKKAETCFADLLRKTVAGSDITITQEGMPIVRLVAVQKKPAKKRQFGSAKGLIRMAEDFDQTPDDFKEYSLLHEQAMSEL</sequence>
<dbReference type="KEGG" id="eaj:Q3M24_06435"/>
<protein>
    <submittedName>
        <fullName evidence="2">Type II toxin-antitoxin system prevent-host-death family antitoxin</fullName>
    </submittedName>
</protein>
<proteinExistence type="predicted"/>
<evidence type="ECO:0000259" key="1">
    <source>
        <dbReference type="Pfam" id="PF10047"/>
    </source>
</evidence>
<organism evidence="2">
    <name type="scientific">Candidatus Electrothrix aestuarii</name>
    <dbReference type="NCBI Taxonomy" id="3062594"/>
    <lineage>
        <taxon>Bacteria</taxon>
        <taxon>Pseudomonadati</taxon>
        <taxon>Thermodesulfobacteriota</taxon>
        <taxon>Desulfobulbia</taxon>
        <taxon>Desulfobulbales</taxon>
        <taxon>Desulfobulbaceae</taxon>
        <taxon>Candidatus Electrothrix</taxon>
    </lineage>
</organism>
<dbReference type="NCBIfam" id="TIGR01552">
    <property type="entry name" value="phd_fam"/>
    <property type="match status" value="1"/>
</dbReference>